<evidence type="ECO:0000256" key="5">
    <source>
        <dbReference type="ARBA" id="ARBA00023163"/>
    </source>
</evidence>
<dbReference type="InterPro" id="IPR036388">
    <property type="entry name" value="WH-like_DNA-bd_sf"/>
</dbReference>
<dbReference type="EMBL" id="JAPDDT010000007">
    <property type="protein sequence ID" value="MCW1924083.1"/>
    <property type="molecule type" value="Genomic_DNA"/>
</dbReference>
<proteinExistence type="inferred from homology"/>
<accession>A0ABT3GKN1</accession>
<evidence type="ECO:0000256" key="4">
    <source>
        <dbReference type="ARBA" id="ARBA00023125"/>
    </source>
</evidence>
<dbReference type="Pfam" id="PF04542">
    <property type="entry name" value="Sigma70_r2"/>
    <property type="match status" value="1"/>
</dbReference>
<dbReference type="Pfam" id="PF04545">
    <property type="entry name" value="Sigma70_r4"/>
    <property type="match status" value="1"/>
</dbReference>
<evidence type="ECO:0000313" key="9">
    <source>
        <dbReference type="Proteomes" id="UP001320876"/>
    </source>
</evidence>
<dbReference type="SUPFAM" id="SSF88659">
    <property type="entry name" value="Sigma3 and sigma4 domains of RNA polymerase sigma factors"/>
    <property type="match status" value="1"/>
</dbReference>
<evidence type="ECO:0000313" key="8">
    <source>
        <dbReference type="EMBL" id="MCW1924083.1"/>
    </source>
</evidence>
<keyword evidence="4" id="KW-0238">DNA-binding</keyword>
<dbReference type="InterPro" id="IPR007627">
    <property type="entry name" value="RNA_pol_sigma70_r2"/>
</dbReference>
<keyword evidence="9" id="KW-1185">Reference proteome</keyword>
<dbReference type="PANTHER" id="PTHR43133">
    <property type="entry name" value="RNA POLYMERASE ECF-TYPE SIGMA FACTO"/>
    <property type="match status" value="1"/>
</dbReference>
<feature type="domain" description="RNA polymerase sigma-70 region 4" evidence="7">
    <location>
        <begin position="117"/>
        <end position="162"/>
    </location>
</feature>
<dbReference type="InterPro" id="IPR014331">
    <property type="entry name" value="RNA_pol_sigma70_ECF_RHOBA"/>
</dbReference>
<dbReference type="NCBIfam" id="TIGR02989">
    <property type="entry name" value="Sig-70_gvs1"/>
    <property type="match status" value="1"/>
</dbReference>
<comment type="caution">
    <text evidence="8">The sequence shown here is derived from an EMBL/GenBank/DDBJ whole genome shotgun (WGS) entry which is preliminary data.</text>
</comment>
<comment type="similarity">
    <text evidence="1">Belongs to the sigma-70 factor family. ECF subfamily.</text>
</comment>
<dbReference type="Gene3D" id="1.10.1740.10">
    <property type="match status" value="1"/>
</dbReference>
<dbReference type="InterPro" id="IPR013324">
    <property type="entry name" value="RNA_pol_sigma_r3/r4-like"/>
</dbReference>
<dbReference type="RefSeq" id="WP_264488191.1">
    <property type="nucleotide sequence ID" value="NZ_JAPDDT010000007.1"/>
</dbReference>
<keyword evidence="2" id="KW-0805">Transcription regulation</keyword>
<name>A0ABT3GKN1_9BACT</name>
<dbReference type="Proteomes" id="UP001320876">
    <property type="component" value="Unassembled WGS sequence"/>
</dbReference>
<reference evidence="8 9" key="1">
    <citation type="submission" date="2022-10" db="EMBL/GenBank/DDBJ databases">
        <title>Luteolibacter arcticus strain CCTCC AB 2014275, whole genome shotgun sequencing project.</title>
        <authorList>
            <person name="Zhao G."/>
            <person name="Shen L."/>
        </authorList>
    </citation>
    <scope>NUCLEOTIDE SEQUENCE [LARGE SCALE GENOMIC DNA]</scope>
    <source>
        <strain evidence="8 9">CCTCC AB 2014275</strain>
    </source>
</reference>
<feature type="domain" description="RNA polymerase sigma-70 region 2" evidence="6">
    <location>
        <begin position="11"/>
        <end position="78"/>
    </location>
</feature>
<dbReference type="InterPro" id="IPR014284">
    <property type="entry name" value="RNA_pol_sigma-70_dom"/>
</dbReference>
<sequence>MPEINQFAGVVRQHHASLRYFIRSLGVQSAWVDDLAQEAFLLAYRKWEDLDEVGNAGLWLCAIAKNLVMNELSKTSRRQRLLDENMTTLLLAAEGGGDERPASVADRGIRHEALRDCMAKLPERSRQVVHARYFDDQNSSEIGSDLKMTTTAVRQVLFRSRQLLADCLQRKSIHEAT</sequence>
<gene>
    <name evidence="8" type="ORF">OKA05_16065</name>
</gene>
<evidence type="ECO:0000256" key="3">
    <source>
        <dbReference type="ARBA" id="ARBA00023082"/>
    </source>
</evidence>
<dbReference type="InterPro" id="IPR013325">
    <property type="entry name" value="RNA_pol_sigma_r2"/>
</dbReference>
<dbReference type="NCBIfam" id="TIGR02937">
    <property type="entry name" value="sigma70-ECF"/>
    <property type="match status" value="1"/>
</dbReference>
<protein>
    <submittedName>
        <fullName evidence="8">Sigma-70 family RNA polymerase sigma factor</fullName>
    </submittedName>
</protein>
<evidence type="ECO:0000259" key="7">
    <source>
        <dbReference type="Pfam" id="PF04545"/>
    </source>
</evidence>
<organism evidence="8 9">
    <name type="scientific">Luteolibacter arcticus</name>
    <dbReference type="NCBI Taxonomy" id="1581411"/>
    <lineage>
        <taxon>Bacteria</taxon>
        <taxon>Pseudomonadati</taxon>
        <taxon>Verrucomicrobiota</taxon>
        <taxon>Verrucomicrobiia</taxon>
        <taxon>Verrucomicrobiales</taxon>
        <taxon>Verrucomicrobiaceae</taxon>
        <taxon>Luteolibacter</taxon>
    </lineage>
</organism>
<dbReference type="PANTHER" id="PTHR43133:SF51">
    <property type="entry name" value="RNA POLYMERASE SIGMA FACTOR"/>
    <property type="match status" value="1"/>
</dbReference>
<dbReference type="CDD" id="cd06171">
    <property type="entry name" value="Sigma70_r4"/>
    <property type="match status" value="1"/>
</dbReference>
<dbReference type="InterPro" id="IPR039425">
    <property type="entry name" value="RNA_pol_sigma-70-like"/>
</dbReference>
<keyword evidence="3" id="KW-0731">Sigma factor</keyword>
<keyword evidence="5" id="KW-0804">Transcription</keyword>
<evidence type="ECO:0000256" key="1">
    <source>
        <dbReference type="ARBA" id="ARBA00010641"/>
    </source>
</evidence>
<dbReference type="Gene3D" id="1.10.10.10">
    <property type="entry name" value="Winged helix-like DNA-binding domain superfamily/Winged helix DNA-binding domain"/>
    <property type="match status" value="1"/>
</dbReference>
<dbReference type="SUPFAM" id="SSF88946">
    <property type="entry name" value="Sigma2 domain of RNA polymerase sigma factors"/>
    <property type="match status" value="1"/>
</dbReference>
<evidence type="ECO:0000259" key="6">
    <source>
        <dbReference type="Pfam" id="PF04542"/>
    </source>
</evidence>
<evidence type="ECO:0000256" key="2">
    <source>
        <dbReference type="ARBA" id="ARBA00023015"/>
    </source>
</evidence>
<dbReference type="InterPro" id="IPR007630">
    <property type="entry name" value="RNA_pol_sigma70_r4"/>
</dbReference>